<dbReference type="GO" id="GO:0005789">
    <property type="term" value="C:endoplasmic reticulum membrane"/>
    <property type="evidence" value="ECO:0007669"/>
    <property type="project" value="UniProtKB-SubCell"/>
</dbReference>
<feature type="transmembrane region" description="Helical" evidence="8">
    <location>
        <begin position="20"/>
        <end position="52"/>
    </location>
</feature>
<keyword evidence="5" id="KW-0443">Lipid metabolism</keyword>
<dbReference type="EMBL" id="GBEZ01006567">
    <property type="protein sequence ID" value="JAC78841.1"/>
    <property type="molecule type" value="Transcribed_RNA"/>
</dbReference>
<organism evidence="9">
    <name type="scientific">Tetraselmis sp. GSL018</name>
    <dbReference type="NCBI Taxonomy" id="582737"/>
    <lineage>
        <taxon>Eukaryota</taxon>
        <taxon>Viridiplantae</taxon>
        <taxon>Chlorophyta</taxon>
        <taxon>core chlorophytes</taxon>
        <taxon>Chlorodendrophyceae</taxon>
        <taxon>Chlorodendrales</taxon>
        <taxon>Chlorodendraceae</taxon>
        <taxon>Tetraselmis</taxon>
    </lineage>
</organism>
<dbReference type="CDD" id="cd23995">
    <property type="entry name" value="Seipin_BSCL2_like"/>
    <property type="match status" value="1"/>
</dbReference>
<comment type="subcellular location">
    <subcellularLocation>
        <location evidence="1">Endoplasmic reticulum membrane</location>
        <topology evidence="1">Multi-pass membrane protein</topology>
    </subcellularLocation>
</comment>
<evidence type="ECO:0000256" key="4">
    <source>
        <dbReference type="ARBA" id="ARBA00022989"/>
    </source>
</evidence>
<evidence type="ECO:0000256" key="7">
    <source>
        <dbReference type="SAM" id="MobiDB-lite"/>
    </source>
</evidence>
<evidence type="ECO:0000256" key="1">
    <source>
        <dbReference type="ARBA" id="ARBA00004477"/>
    </source>
</evidence>
<evidence type="ECO:0000256" key="8">
    <source>
        <dbReference type="SAM" id="Phobius"/>
    </source>
</evidence>
<evidence type="ECO:0000256" key="5">
    <source>
        <dbReference type="ARBA" id="ARBA00023098"/>
    </source>
</evidence>
<keyword evidence="3" id="KW-0256">Endoplasmic reticulum</keyword>
<keyword evidence="4 8" id="KW-1133">Transmembrane helix</keyword>
<evidence type="ECO:0000256" key="2">
    <source>
        <dbReference type="ARBA" id="ARBA00022692"/>
    </source>
</evidence>
<gene>
    <name evidence="9" type="ORF">TSPGSL018_14188</name>
</gene>
<dbReference type="GO" id="GO:0006629">
    <property type="term" value="P:lipid metabolic process"/>
    <property type="evidence" value="ECO:0007669"/>
    <property type="project" value="UniProtKB-KW"/>
</dbReference>
<evidence type="ECO:0008006" key="10">
    <source>
        <dbReference type="Google" id="ProtNLM"/>
    </source>
</evidence>
<feature type="region of interest" description="Disordered" evidence="7">
    <location>
        <begin position="300"/>
        <end position="330"/>
    </location>
</feature>
<accession>A0A061S7S6</accession>
<keyword evidence="6 8" id="KW-0472">Membrane</keyword>
<proteinExistence type="predicted"/>
<dbReference type="PANTHER" id="PTHR21212:SF0">
    <property type="entry name" value="SEIPIN"/>
    <property type="match status" value="1"/>
</dbReference>
<dbReference type="InterPro" id="IPR009617">
    <property type="entry name" value="Seipin"/>
</dbReference>
<sequence length="330" mass="35611">MDLSTTLDFKSPFQRLKYVVLVGTSIFGSCFLFLALFLGGTGTLGLIAAGLLRSLTPDSQHFSLPVVLDYSKSHELSAVLELLPEERRSSKVSWAGRTIDAWIDMRMAEMPPNCQAFNVHVETVAADGRTLRAVSRWEVPACRSLATRALRAALTMPLVLVGIMDEDLHLRIHLLRRHRENRTSPAVLARLSVRGRGDNPAPEFHSATLHIELRLGLIARLMYFVRHNLVLFSLLIAAAFACLAGSVCCGAAGLAALFASASGSSAGAAWAPTANEADEDDDGSSAGEDIFCSEPWDAVAGEAADGPSPTDGNLHGPRRRVRSGVEHRRT</sequence>
<dbReference type="Pfam" id="PF06775">
    <property type="entry name" value="Seipin"/>
    <property type="match status" value="1"/>
</dbReference>
<evidence type="ECO:0000313" key="9">
    <source>
        <dbReference type="EMBL" id="JAC78841.1"/>
    </source>
</evidence>
<name>A0A061S7S6_9CHLO</name>
<dbReference type="AlphaFoldDB" id="A0A061S7S6"/>
<reference evidence="9" key="1">
    <citation type="submission" date="2014-05" db="EMBL/GenBank/DDBJ databases">
        <title>The transcriptome of the halophilic microalga Tetraselmis sp. GSL018 isolated from the Great Salt Lake, Utah.</title>
        <authorList>
            <person name="Jinkerson R.E."/>
            <person name="D'Adamo S."/>
            <person name="Posewitz M.C."/>
        </authorList>
    </citation>
    <scope>NUCLEOTIDE SEQUENCE</scope>
    <source>
        <strain evidence="9">GSL018</strain>
    </source>
</reference>
<protein>
    <recommendedName>
        <fullName evidence="10">Seipin</fullName>
    </recommendedName>
</protein>
<evidence type="ECO:0000256" key="6">
    <source>
        <dbReference type="ARBA" id="ARBA00023136"/>
    </source>
</evidence>
<feature type="transmembrane region" description="Helical" evidence="8">
    <location>
        <begin position="229"/>
        <end position="258"/>
    </location>
</feature>
<dbReference type="GO" id="GO:0140042">
    <property type="term" value="P:lipid droplet formation"/>
    <property type="evidence" value="ECO:0007669"/>
    <property type="project" value="UniProtKB-ARBA"/>
</dbReference>
<dbReference type="PANTHER" id="PTHR21212">
    <property type="entry name" value="BERNARDINELLI-SEIP CONGENITAL LIPODYSTROPHY 2 HOMOLOG BSCL2 PROTEIN"/>
    <property type="match status" value="1"/>
</dbReference>
<keyword evidence="2 8" id="KW-0812">Transmembrane</keyword>
<evidence type="ECO:0000256" key="3">
    <source>
        <dbReference type="ARBA" id="ARBA00022824"/>
    </source>
</evidence>